<accession>X7ZYS7</accession>
<gene>
    <name evidence="2" type="ORF">I553_5234</name>
</gene>
<keyword evidence="1" id="KW-0472">Membrane</keyword>
<reference evidence="2" key="1">
    <citation type="submission" date="2014-01" db="EMBL/GenBank/DDBJ databases">
        <authorList>
            <person name="Brown-Elliot B."/>
            <person name="Wallace R."/>
            <person name="Lenaerts A."/>
            <person name="Ordway D."/>
            <person name="DeGroote M.A."/>
            <person name="Parker T."/>
            <person name="Sizemore C."/>
            <person name="Tallon L.J."/>
            <person name="Sadzewicz L.K."/>
            <person name="Sengamalay N."/>
            <person name="Fraser C.M."/>
            <person name="Hine E."/>
            <person name="Shefchek K.A."/>
            <person name="Das S.P."/>
            <person name="Tettelin H."/>
        </authorList>
    </citation>
    <scope>NUCLEOTIDE SEQUENCE [LARGE SCALE GENOMIC DNA]</scope>
    <source>
        <strain evidence="2">4042</strain>
    </source>
</reference>
<comment type="caution">
    <text evidence="2">The sequence shown here is derived from an EMBL/GenBank/DDBJ whole genome shotgun (WGS) entry which is preliminary data.</text>
</comment>
<dbReference type="AlphaFoldDB" id="X7ZYS7"/>
<proteinExistence type="predicted"/>
<feature type="transmembrane region" description="Helical" evidence="1">
    <location>
        <begin position="30"/>
        <end position="49"/>
    </location>
</feature>
<feature type="transmembrane region" description="Helical" evidence="1">
    <location>
        <begin position="56"/>
        <end position="74"/>
    </location>
</feature>
<sequence>MWRTGATARLLLIALRALHRRRWAWWRGFFSSRCALCIVAAGLGGAASSHRAARSASSPLGLVARLLLIALRALHRRRWAWWRGSFSSRCALCIVAALTTR</sequence>
<keyword evidence="1" id="KW-1133">Transmembrane helix</keyword>
<name>X7ZYS7_MYCXE</name>
<keyword evidence="1" id="KW-0812">Transmembrane</keyword>
<evidence type="ECO:0000313" key="2">
    <source>
        <dbReference type="EMBL" id="EUA23765.1"/>
    </source>
</evidence>
<dbReference type="EMBL" id="JAOB01000069">
    <property type="protein sequence ID" value="EUA23765.1"/>
    <property type="molecule type" value="Genomic_DNA"/>
</dbReference>
<protein>
    <submittedName>
        <fullName evidence="2">Uncharacterized protein</fullName>
    </submittedName>
</protein>
<organism evidence="2">
    <name type="scientific">Mycobacterium xenopi 4042</name>
    <dbReference type="NCBI Taxonomy" id="1299334"/>
    <lineage>
        <taxon>Bacteria</taxon>
        <taxon>Bacillati</taxon>
        <taxon>Actinomycetota</taxon>
        <taxon>Actinomycetes</taxon>
        <taxon>Mycobacteriales</taxon>
        <taxon>Mycobacteriaceae</taxon>
        <taxon>Mycobacterium</taxon>
    </lineage>
</organism>
<evidence type="ECO:0000256" key="1">
    <source>
        <dbReference type="SAM" id="Phobius"/>
    </source>
</evidence>